<keyword evidence="2" id="KW-1185">Reference proteome</keyword>
<dbReference type="AlphaFoldDB" id="A0A0B1TIN3"/>
<gene>
    <name evidence="1" type="ORF">OESDEN_02923</name>
</gene>
<accession>A0A0B1TIN3</accession>
<sequence length="86" mass="9779">MQLVNPILPPEARETSSALIQTIIPDYVNMKIFYDQQNRFRRRNAAMRSTENGVIGEEVVLPGWEFAGNGEIANTDLYDESPYMNA</sequence>
<dbReference type="EMBL" id="KN549518">
    <property type="protein sequence ID" value="KHJ97104.1"/>
    <property type="molecule type" value="Genomic_DNA"/>
</dbReference>
<reference evidence="1 2" key="1">
    <citation type="submission" date="2014-03" db="EMBL/GenBank/DDBJ databases">
        <title>Draft genome of the hookworm Oesophagostomum dentatum.</title>
        <authorList>
            <person name="Mitreva M."/>
        </authorList>
    </citation>
    <scope>NUCLEOTIDE SEQUENCE [LARGE SCALE GENOMIC DNA]</scope>
    <source>
        <strain evidence="1 2">OD-Hann</strain>
    </source>
</reference>
<protein>
    <submittedName>
        <fullName evidence="1">Uncharacterized protein</fullName>
    </submittedName>
</protein>
<name>A0A0B1TIN3_OESDE</name>
<evidence type="ECO:0000313" key="2">
    <source>
        <dbReference type="Proteomes" id="UP000053660"/>
    </source>
</evidence>
<organism evidence="1 2">
    <name type="scientific">Oesophagostomum dentatum</name>
    <name type="common">Nodular worm</name>
    <dbReference type="NCBI Taxonomy" id="61180"/>
    <lineage>
        <taxon>Eukaryota</taxon>
        <taxon>Metazoa</taxon>
        <taxon>Ecdysozoa</taxon>
        <taxon>Nematoda</taxon>
        <taxon>Chromadorea</taxon>
        <taxon>Rhabditida</taxon>
        <taxon>Rhabditina</taxon>
        <taxon>Rhabditomorpha</taxon>
        <taxon>Strongyloidea</taxon>
        <taxon>Strongylidae</taxon>
        <taxon>Oesophagostomum</taxon>
    </lineage>
</organism>
<dbReference type="Proteomes" id="UP000053660">
    <property type="component" value="Unassembled WGS sequence"/>
</dbReference>
<evidence type="ECO:0000313" key="1">
    <source>
        <dbReference type="EMBL" id="KHJ97104.1"/>
    </source>
</evidence>
<proteinExistence type="predicted"/>